<feature type="signal peptide" evidence="2">
    <location>
        <begin position="1"/>
        <end position="19"/>
    </location>
</feature>
<dbReference type="InterPro" id="IPR013783">
    <property type="entry name" value="Ig-like_fold"/>
</dbReference>
<keyword evidence="1" id="KW-0472">Membrane</keyword>
<dbReference type="InterPro" id="IPR007110">
    <property type="entry name" value="Ig-like_dom"/>
</dbReference>
<dbReference type="InterPro" id="IPR003599">
    <property type="entry name" value="Ig_sub"/>
</dbReference>
<dbReference type="PANTHER" id="PTHR46484">
    <property type="entry name" value="SI:CH211-171H4.5-RELATED"/>
    <property type="match status" value="1"/>
</dbReference>
<dbReference type="AlphaFoldDB" id="A0A9D3TBB9"/>
<feature type="transmembrane region" description="Helical" evidence="1">
    <location>
        <begin position="335"/>
        <end position="357"/>
    </location>
</feature>
<evidence type="ECO:0000256" key="2">
    <source>
        <dbReference type="SAM" id="SignalP"/>
    </source>
</evidence>
<dbReference type="Gene3D" id="2.60.40.10">
    <property type="entry name" value="Immunoglobulins"/>
    <property type="match status" value="3"/>
</dbReference>
<name>A0A9D3TBB9_MEGAT</name>
<keyword evidence="1" id="KW-0812">Transmembrane</keyword>
<dbReference type="InterPro" id="IPR036179">
    <property type="entry name" value="Ig-like_dom_sf"/>
</dbReference>
<proteinExistence type="predicted"/>
<evidence type="ECO:0000313" key="5">
    <source>
        <dbReference type="Proteomes" id="UP001046870"/>
    </source>
</evidence>
<comment type="caution">
    <text evidence="4">The sequence shown here is derived from an EMBL/GenBank/DDBJ whole genome shotgun (WGS) entry which is preliminary data.</text>
</comment>
<dbReference type="InterPro" id="IPR003598">
    <property type="entry name" value="Ig_sub2"/>
</dbReference>
<keyword evidence="5" id="KW-1185">Reference proteome</keyword>
<dbReference type="Pfam" id="PF13895">
    <property type="entry name" value="Ig_2"/>
    <property type="match status" value="1"/>
</dbReference>
<dbReference type="CDD" id="cd00096">
    <property type="entry name" value="Ig"/>
    <property type="match status" value="1"/>
</dbReference>
<gene>
    <name evidence="4" type="ORF">MATL_G00124770</name>
</gene>
<evidence type="ECO:0000256" key="1">
    <source>
        <dbReference type="SAM" id="Phobius"/>
    </source>
</evidence>
<feature type="domain" description="Ig-like" evidence="3">
    <location>
        <begin position="142"/>
        <end position="234"/>
    </location>
</feature>
<organism evidence="4 5">
    <name type="scientific">Megalops atlanticus</name>
    <name type="common">Tarpon</name>
    <name type="synonym">Clupea gigantea</name>
    <dbReference type="NCBI Taxonomy" id="7932"/>
    <lineage>
        <taxon>Eukaryota</taxon>
        <taxon>Metazoa</taxon>
        <taxon>Chordata</taxon>
        <taxon>Craniata</taxon>
        <taxon>Vertebrata</taxon>
        <taxon>Euteleostomi</taxon>
        <taxon>Actinopterygii</taxon>
        <taxon>Neopterygii</taxon>
        <taxon>Teleostei</taxon>
        <taxon>Elopiformes</taxon>
        <taxon>Megalopidae</taxon>
        <taxon>Megalops</taxon>
    </lineage>
</organism>
<evidence type="ECO:0000313" key="4">
    <source>
        <dbReference type="EMBL" id="KAG7469052.1"/>
    </source>
</evidence>
<keyword evidence="2" id="KW-0732">Signal</keyword>
<dbReference type="EMBL" id="JAFDVH010000010">
    <property type="protein sequence ID" value="KAG7469052.1"/>
    <property type="molecule type" value="Genomic_DNA"/>
</dbReference>
<dbReference type="OrthoDB" id="6413693at2759"/>
<dbReference type="PANTHER" id="PTHR46484:SF8">
    <property type="entry name" value="B-CELL RECEPTOR CD22-LIKE-RELATED"/>
    <property type="match status" value="1"/>
</dbReference>
<dbReference type="PROSITE" id="PS50835">
    <property type="entry name" value="IG_LIKE"/>
    <property type="match status" value="2"/>
</dbReference>
<feature type="domain" description="Ig-like" evidence="3">
    <location>
        <begin position="241"/>
        <end position="325"/>
    </location>
</feature>
<sequence length="430" mass="47455">MAGIVRFILIGCLLQGALSSQWAVWLPKSIEALSGSCVLIPCRFEIPVKYENDLHSAKAVWIRGKKWQDGTHVFDSNQTQSKNRIQGRLIGDLLQKNCTIIMDNFTKSDADHYSFRVDSMGPLKFTFNQTVPILVTETPPKPKLTPVKVEVTEGTSVRLTCSAAAPCPTLPPTLTWTPRLRNSVDQLQENEDKTKSSVLTFTASHLLHGQKISCTALYKLQQGDREKKSEQSLTVNVLYPPKSTSASVSPSGSVMLGSSVTLTCSSNANPPVQSYTWYKENGREMKIVGSGQNLTFNVTEPSDGGQYYCEAQNDHGRQTSPVFVNTQTAGSHCSLIPYIICGILAFLYLLTVGVGVFKYRRLSREAEQGKQGGGGDTYTSLQFSNVSSDYHILQRRAGSKQVADQGRTDYENIREKMHQNNMHRTGANAS</sequence>
<dbReference type="SMART" id="SM00408">
    <property type="entry name" value="IGc2"/>
    <property type="match status" value="1"/>
</dbReference>
<evidence type="ECO:0000259" key="3">
    <source>
        <dbReference type="PROSITE" id="PS50835"/>
    </source>
</evidence>
<feature type="chain" id="PRO_5038593624" description="Ig-like domain-containing protein" evidence="2">
    <location>
        <begin position="20"/>
        <end position="430"/>
    </location>
</feature>
<dbReference type="SMART" id="SM00409">
    <property type="entry name" value="IG"/>
    <property type="match status" value="3"/>
</dbReference>
<dbReference type="Proteomes" id="UP001046870">
    <property type="component" value="Chromosome 10"/>
</dbReference>
<accession>A0A9D3TBB9</accession>
<dbReference type="SUPFAM" id="SSF48726">
    <property type="entry name" value="Immunoglobulin"/>
    <property type="match status" value="3"/>
</dbReference>
<protein>
    <recommendedName>
        <fullName evidence="3">Ig-like domain-containing protein</fullName>
    </recommendedName>
</protein>
<keyword evidence="1" id="KW-1133">Transmembrane helix</keyword>
<reference evidence="4" key="1">
    <citation type="submission" date="2021-01" db="EMBL/GenBank/DDBJ databases">
        <authorList>
            <person name="Zahm M."/>
            <person name="Roques C."/>
            <person name="Cabau C."/>
            <person name="Klopp C."/>
            <person name="Donnadieu C."/>
            <person name="Jouanno E."/>
            <person name="Lampietro C."/>
            <person name="Louis A."/>
            <person name="Herpin A."/>
            <person name="Echchiki A."/>
            <person name="Berthelot C."/>
            <person name="Parey E."/>
            <person name="Roest-Crollius H."/>
            <person name="Braasch I."/>
            <person name="Postlethwait J."/>
            <person name="Bobe J."/>
            <person name="Montfort J."/>
            <person name="Bouchez O."/>
            <person name="Begum T."/>
            <person name="Mejri S."/>
            <person name="Adams A."/>
            <person name="Chen W.-J."/>
            <person name="Guiguen Y."/>
        </authorList>
    </citation>
    <scope>NUCLEOTIDE SEQUENCE</scope>
    <source>
        <strain evidence="4">YG-15Mar2019-1</strain>
        <tissue evidence="4">Brain</tissue>
    </source>
</reference>